<evidence type="ECO:0000313" key="17">
    <source>
        <dbReference type="EMBL" id="CAF4049726.1"/>
    </source>
</evidence>
<keyword evidence="19" id="KW-1185">Reference proteome</keyword>
<accession>A0A819RSJ3</accession>
<protein>
    <recommendedName>
        <fullName evidence="10">O-acyltransferase</fullName>
    </recommendedName>
</protein>
<keyword evidence="4 10" id="KW-0808">Transferase</keyword>
<dbReference type="PANTHER" id="PTHR10408:SF7">
    <property type="entry name" value="DIACYLGLYCEROL O-ACYLTRANSFERASE 1"/>
    <property type="match status" value="1"/>
</dbReference>
<evidence type="ECO:0000256" key="4">
    <source>
        <dbReference type="ARBA" id="ARBA00022679"/>
    </source>
</evidence>
<comment type="similarity">
    <text evidence="3 10">Belongs to the membrane-bound acyltransferase family. Sterol o-acyltransferase subfamily.</text>
</comment>
<dbReference type="EMBL" id="CAJOBF010002676">
    <property type="protein sequence ID" value="CAF4049726.1"/>
    <property type="molecule type" value="Genomic_DNA"/>
</dbReference>
<evidence type="ECO:0000256" key="5">
    <source>
        <dbReference type="ARBA" id="ARBA00022692"/>
    </source>
</evidence>
<dbReference type="Proteomes" id="UP000663842">
    <property type="component" value="Unassembled WGS sequence"/>
</dbReference>
<feature type="transmembrane region" description="Helical" evidence="12">
    <location>
        <begin position="120"/>
        <end position="144"/>
    </location>
</feature>
<dbReference type="EMBL" id="CAJOBI010000453">
    <property type="protein sequence ID" value="CAF3824041.1"/>
    <property type="molecule type" value="Genomic_DNA"/>
</dbReference>
<reference evidence="17" key="1">
    <citation type="submission" date="2021-02" db="EMBL/GenBank/DDBJ databases">
        <authorList>
            <person name="Nowell W R."/>
        </authorList>
    </citation>
    <scope>NUCLEOTIDE SEQUENCE</scope>
</reference>
<dbReference type="Proteomes" id="UP000681967">
    <property type="component" value="Unassembled WGS sequence"/>
</dbReference>
<dbReference type="GO" id="GO:0005789">
    <property type="term" value="C:endoplasmic reticulum membrane"/>
    <property type="evidence" value="ECO:0007669"/>
    <property type="project" value="UniProtKB-SubCell"/>
</dbReference>
<evidence type="ECO:0000256" key="11">
    <source>
        <dbReference type="PIRSR" id="PIRSR000439-1"/>
    </source>
</evidence>
<keyword evidence="9 10" id="KW-0012">Acyltransferase</keyword>
<dbReference type="EMBL" id="CAJOBJ010000478">
    <property type="protein sequence ID" value="CAF3825245.1"/>
    <property type="molecule type" value="Genomic_DNA"/>
</dbReference>
<feature type="transmembrane region" description="Helical" evidence="12">
    <location>
        <begin position="150"/>
        <end position="170"/>
    </location>
</feature>
<organism evidence="17 18">
    <name type="scientific">Rotaria magnacalcarata</name>
    <dbReference type="NCBI Taxonomy" id="392030"/>
    <lineage>
        <taxon>Eukaryota</taxon>
        <taxon>Metazoa</taxon>
        <taxon>Spiralia</taxon>
        <taxon>Gnathifera</taxon>
        <taxon>Rotifera</taxon>
        <taxon>Eurotatoria</taxon>
        <taxon>Bdelloidea</taxon>
        <taxon>Philodinida</taxon>
        <taxon>Philodinidae</taxon>
        <taxon>Rotaria</taxon>
    </lineage>
</organism>
<feature type="transmembrane region" description="Helical" evidence="12">
    <location>
        <begin position="383"/>
        <end position="401"/>
    </location>
</feature>
<keyword evidence="6 10" id="KW-0256">Endoplasmic reticulum</keyword>
<comment type="subcellular location">
    <subcellularLocation>
        <location evidence="1 10">Endoplasmic reticulum membrane</location>
        <topology evidence="1 10">Multi-pass membrane protein</topology>
    </subcellularLocation>
</comment>
<feature type="active site" evidence="11">
    <location>
        <position position="372"/>
    </location>
</feature>
<keyword evidence="7 12" id="KW-1133">Transmembrane helix</keyword>
<feature type="transmembrane region" description="Helical" evidence="12">
    <location>
        <begin position="88"/>
        <end position="108"/>
    </location>
</feature>
<comment type="pathway">
    <text evidence="2">Lipid metabolism.</text>
</comment>
<evidence type="ECO:0000256" key="3">
    <source>
        <dbReference type="ARBA" id="ARBA00009010"/>
    </source>
</evidence>
<evidence type="ECO:0000256" key="12">
    <source>
        <dbReference type="SAM" id="Phobius"/>
    </source>
</evidence>
<dbReference type="GO" id="GO:0004144">
    <property type="term" value="F:diacylglycerol O-acyltransferase activity"/>
    <property type="evidence" value="ECO:0007669"/>
    <property type="project" value="UniProtKB-ARBA"/>
</dbReference>
<evidence type="ECO:0000313" key="18">
    <source>
        <dbReference type="Proteomes" id="UP000663842"/>
    </source>
</evidence>
<dbReference type="GO" id="GO:0019432">
    <property type="term" value="P:triglyceride biosynthetic process"/>
    <property type="evidence" value="ECO:0007669"/>
    <property type="project" value="TreeGrafter"/>
</dbReference>
<evidence type="ECO:0000313" key="14">
    <source>
        <dbReference type="EMBL" id="CAF3808919.1"/>
    </source>
</evidence>
<evidence type="ECO:0000313" key="19">
    <source>
        <dbReference type="Proteomes" id="UP000663866"/>
    </source>
</evidence>
<dbReference type="Proteomes" id="UP000676336">
    <property type="component" value="Unassembled WGS sequence"/>
</dbReference>
<dbReference type="AlphaFoldDB" id="A0A819RSJ3"/>
<dbReference type="EMBL" id="CAJOBG010000398">
    <property type="protein sequence ID" value="CAF3808919.1"/>
    <property type="molecule type" value="Genomic_DNA"/>
</dbReference>
<feature type="transmembrane region" description="Helical" evidence="12">
    <location>
        <begin position="238"/>
        <end position="257"/>
    </location>
</feature>
<evidence type="ECO:0000256" key="8">
    <source>
        <dbReference type="ARBA" id="ARBA00023136"/>
    </source>
</evidence>
<evidence type="ECO:0000256" key="2">
    <source>
        <dbReference type="ARBA" id="ARBA00005189"/>
    </source>
</evidence>
<dbReference type="PANTHER" id="PTHR10408">
    <property type="entry name" value="STEROL O-ACYLTRANSFERASE"/>
    <property type="match status" value="1"/>
</dbReference>
<dbReference type="EMBL" id="CAJOBH010000555">
    <property type="protein sequence ID" value="CAF3801098.1"/>
    <property type="molecule type" value="Genomic_DNA"/>
</dbReference>
<gene>
    <name evidence="13" type="ORF">BYL167_LOCUS3000</name>
    <name evidence="16" type="ORF">GIL414_LOCUS2464</name>
    <name evidence="14" type="ORF">OVN521_LOCUS4325</name>
    <name evidence="15" type="ORF">SMN809_LOCUS2459</name>
    <name evidence="17" type="ORF">UXM345_LOCUS19141</name>
</gene>
<dbReference type="Pfam" id="PF03062">
    <property type="entry name" value="MBOAT"/>
    <property type="match status" value="1"/>
</dbReference>
<evidence type="ECO:0000256" key="6">
    <source>
        <dbReference type="ARBA" id="ARBA00022824"/>
    </source>
</evidence>
<evidence type="ECO:0000256" key="10">
    <source>
        <dbReference type="PIRNR" id="PIRNR000439"/>
    </source>
</evidence>
<proteinExistence type="inferred from homology"/>
<feature type="transmembrane region" description="Helical" evidence="12">
    <location>
        <begin position="288"/>
        <end position="311"/>
    </location>
</feature>
<feature type="transmembrane region" description="Helical" evidence="12">
    <location>
        <begin position="349"/>
        <end position="371"/>
    </location>
</feature>
<dbReference type="PIRSF" id="PIRSF000439">
    <property type="entry name" value="Oat_ACAT_DAG_ARE"/>
    <property type="match status" value="1"/>
</dbReference>
<keyword evidence="8 10" id="KW-0472">Membrane</keyword>
<name>A0A819RSJ3_9BILA</name>
<dbReference type="InterPro" id="IPR014371">
    <property type="entry name" value="Oat_ACAT_DAG_ARE"/>
</dbReference>
<dbReference type="Proteomes" id="UP000663866">
    <property type="component" value="Unassembled WGS sequence"/>
</dbReference>
<evidence type="ECO:0000256" key="1">
    <source>
        <dbReference type="ARBA" id="ARBA00004477"/>
    </source>
</evidence>
<feature type="transmembrane region" description="Helical" evidence="12">
    <location>
        <begin position="413"/>
        <end position="432"/>
    </location>
</feature>
<evidence type="ECO:0000256" key="7">
    <source>
        <dbReference type="ARBA" id="ARBA00022989"/>
    </source>
</evidence>
<evidence type="ECO:0000313" key="15">
    <source>
        <dbReference type="EMBL" id="CAF3824041.1"/>
    </source>
</evidence>
<evidence type="ECO:0000313" key="13">
    <source>
        <dbReference type="EMBL" id="CAF3801098.1"/>
    </source>
</evidence>
<sequence>MAATLDTPCHKGNGVFLEIKRITKYHQFVERPSLLSAASGYENYRGFLNLLYVILGIGGCRLVIENILKYGLLIEFDWPIKFLKDPTNWPSAFLIVLVNFFILFELWLEIRLSNLHSKIKIAWISLQFVNLIALLVFPAVYIYHREPNPVGAFIAVSLYTIVFLKLFSYLHINYQCRQALFVKKNSTIQSDVSKSELLCPNNLTLKNLYYFMFAPTLCYDLDFPRSSGIRKGFILRRCAEILVLLSLQYCLSQQWMLPILRTLDRPLNQYSTLENIERLLRLALPNHLLWLILFYVYFHSILNLLAELLCFGDRLFYRDWWNATDLSEFWNRWNTSVHDFCKRHIYKPLVIQCGFNSFTGSLVVFIISAFFHEYLISVPLRMIRPWSFLAMMIQVPMGLIVKRISVENKTYGNLAVWISLILIQPIAILLYIQDLFYRDYVKDKP</sequence>
<dbReference type="Proteomes" id="UP000681720">
    <property type="component" value="Unassembled WGS sequence"/>
</dbReference>
<feature type="transmembrane region" description="Helical" evidence="12">
    <location>
        <begin position="47"/>
        <end position="68"/>
    </location>
</feature>
<evidence type="ECO:0000313" key="16">
    <source>
        <dbReference type="EMBL" id="CAF3825245.1"/>
    </source>
</evidence>
<evidence type="ECO:0000256" key="9">
    <source>
        <dbReference type="ARBA" id="ARBA00023315"/>
    </source>
</evidence>
<dbReference type="UniPathway" id="UPA00230"/>
<keyword evidence="5 12" id="KW-0812">Transmembrane</keyword>
<dbReference type="InterPro" id="IPR004299">
    <property type="entry name" value="MBOAT_fam"/>
</dbReference>
<comment type="caution">
    <text evidence="17">The sequence shown here is derived from an EMBL/GenBank/DDBJ whole genome shotgun (WGS) entry which is preliminary data.</text>
</comment>